<protein>
    <submittedName>
        <fullName evidence="1">NIPSNAP family protein</fullName>
    </submittedName>
</protein>
<dbReference type="EMBL" id="DXGC01000113">
    <property type="protein sequence ID" value="HIW92590.1"/>
    <property type="molecule type" value="Genomic_DNA"/>
</dbReference>
<proteinExistence type="predicted"/>
<dbReference type="InterPro" id="IPR011008">
    <property type="entry name" value="Dimeric_a/b-barrel"/>
</dbReference>
<organism evidence="1 2">
    <name type="scientific">Candidatus Corynebacterium avicola</name>
    <dbReference type="NCBI Taxonomy" id="2838527"/>
    <lineage>
        <taxon>Bacteria</taxon>
        <taxon>Bacillati</taxon>
        <taxon>Actinomycetota</taxon>
        <taxon>Actinomycetes</taxon>
        <taxon>Mycobacteriales</taxon>
        <taxon>Corynebacteriaceae</taxon>
        <taxon>Corynebacterium</taxon>
    </lineage>
</organism>
<accession>A0A9D1RS71</accession>
<sequence>MTRTREVRRYRIVDGKMDEFIDAFQRLVVPVRRKIGFEVEAAWCNRESGVFTWISAIDGSIEDYEALDRTYKKARAEYRQKVDEDTTHLHAEYPVTYFVDEEVQLPPDVDVEL</sequence>
<comment type="caution">
    <text evidence="1">The sequence shown here is derived from an EMBL/GenBank/DDBJ whole genome shotgun (WGS) entry which is preliminary data.</text>
</comment>
<dbReference type="Gene3D" id="3.30.70.100">
    <property type="match status" value="1"/>
</dbReference>
<reference evidence="1" key="2">
    <citation type="submission" date="2021-04" db="EMBL/GenBank/DDBJ databases">
        <authorList>
            <person name="Gilroy R."/>
        </authorList>
    </citation>
    <scope>NUCLEOTIDE SEQUENCE</scope>
    <source>
        <strain evidence="1">CHK32-1732</strain>
    </source>
</reference>
<evidence type="ECO:0000313" key="1">
    <source>
        <dbReference type="EMBL" id="HIW92590.1"/>
    </source>
</evidence>
<dbReference type="SUPFAM" id="SSF54909">
    <property type="entry name" value="Dimeric alpha+beta barrel"/>
    <property type="match status" value="1"/>
</dbReference>
<name>A0A9D1RS71_9CORY</name>
<dbReference type="AlphaFoldDB" id="A0A9D1RS71"/>
<reference evidence="1" key="1">
    <citation type="journal article" date="2021" name="PeerJ">
        <title>Extensive microbial diversity within the chicken gut microbiome revealed by metagenomics and culture.</title>
        <authorList>
            <person name="Gilroy R."/>
            <person name="Ravi A."/>
            <person name="Getino M."/>
            <person name="Pursley I."/>
            <person name="Horton D.L."/>
            <person name="Alikhan N.F."/>
            <person name="Baker D."/>
            <person name="Gharbi K."/>
            <person name="Hall N."/>
            <person name="Watson M."/>
            <person name="Adriaenssens E.M."/>
            <person name="Foster-Nyarko E."/>
            <person name="Jarju S."/>
            <person name="Secka A."/>
            <person name="Antonio M."/>
            <person name="Oren A."/>
            <person name="Chaudhuri R.R."/>
            <person name="La Ragione R."/>
            <person name="Hildebrand F."/>
            <person name="Pallen M.J."/>
        </authorList>
    </citation>
    <scope>NUCLEOTIDE SEQUENCE</scope>
    <source>
        <strain evidence="1">CHK32-1732</strain>
    </source>
</reference>
<evidence type="ECO:0000313" key="2">
    <source>
        <dbReference type="Proteomes" id="UP000824190"/>
    </source>
</evidence>
<gene>
    <name evidence="1" type="ORF">H9870_13135</name>
</gene>
<dbReference type="Proteomes" id="UP000824190">
    <property type="component" value="Unassembled WGS sequence"/>
</dbReference>